<reference evidence="2" key="1">
    <citation type="journal article" date="2019" name="Int. J. Syst. Evol. Microbiol.">
        <title>The Global Catalogue of Microorganisms (GCM) 10K type strain sequencing project: providing services to taxonomists for standard genome sequencing and annotation.</title>
        <authorList>
            <consortium name="The Broad Institute Genomics Platform"/>
            <consortium name="The Broad Institute Genome Sequencing Center for Infectious Disease"/>
            <person name="Wu L."/>
            <person name="Ma J."/>
        </authorList>
    </citation>
    <scope>NUCLEOTIDE SEQUENCE [LARGE SCALE GENOMIC DNA]</scope>
    <source>
        <strain evidence="2">NBRC 15640</strain>
    </source>
</reference>
<keyword evidence="2" id="KW-1185">Reference proteome</keyword>
<protein>
    <recommendedName>
        <fullName evidence="3">XRE family transcriptional regulator</fullName>
    </recommendedName>
</protein>
<gene>
    <name evidence="1" type="ORF">GCM10007932_07210</name>
</gene>
<dbReference type="AlphaFoldDB" id="A0AAV5NL60"/>
<evidence type="ECO:0000313" key="2">
    <source>
        <dbReference type="Proteomes" id="UP001156690"/>
    </source>
</evidence>
<name>A0AAV5NL60_9VIBR</name>
<dbReference type="RefSeq" id="WP_126607146.1">
    <property type="nucleotide sequence ID" value="NZ_AP025144.1"/>
</dbReference>
<dbReference type="Proteomes" id="UP001156690">
    <property type="component" value="Unassembled WGS sequence"/>
</dbReference>
<evidence type="ECO:0000313" key="1">
    <source>
        <dbReference type="EMBL" id="GLQ71361.1"/>
    </source>
</evidence>
<accession>A0AAV5NL60</accession>
<sequence length="181" mass="21105">MEDVELPDYLHDLDADEMIKWLSFGQDYSCSQFDKTQAPIRASSKKQAMLLVSKFLEQVEFRDDMDKHVWDFVVGNLSNFANGGSIFEVGKGQVPLEFEDMRWRSWAMRVTWEAGAKQVEIAELLGVSIRLVSSSIKFTKGREICDEPIWNKMIELAGEYFERQDYRSVLLNIDSYRELKR</sequence>
<dbReference type="EMBL" id="BSNX01000005">
    <property type="protein sequence ID" value="GLQ71361.1"/>
    <property type="molecule type" value="Genomic_DNA"/>
</dbReference>
<evidence type="ECO:0008006" key="3">
    <source>
        <dbReference type="Google" id="ProtNLM"/>
    </source>
</evidence>
<proteinExistence type="predicted"/>
<organism evidence="1 2">
    <name type="scientific">Vibrio penaeicida</name>
    <dbReference type="NCBI Taxonomy" id="104609"/>
    <lineage>
        <taxon>Bacteria</taxon>
        <taxon>Pseudomonadati</taxon>
        <taxon>Pseudomonadota</taxon>
        <taxon>Gammaproteobacteria</taxon>
        <taxon>Vibrionales</taxon>
        <taxon>Vibrionaceae</taxon>
        <taxon>Vibrio</taxon>
    </lineage>
</organism>
<comment type="caution">
    <text evidence="1">The sequence shown here is derived from an EMBL/GenBank/DDBJ whole genome shotgun (WGS) entry which is preliminary data.</text>
</comment>